<gene>
    <name evidence="3" type="ORF">FRACYDRAFT_260616</name>
</gene>
<dbReference type="EMBL" id="KV784356">
    <property type="protein sequence ID" value="OEU18934.1"/>
    <property type="molecule type" value="Genomic_DNA"/>
</dbReference>
<feature type="region of interest" description="Disordered" evidence="1">
    <location>
        <begin position="63"/>
        <end position="84"/>
    </location>
</feature>
<feature type="signal peptide" evidence="2">
    <location>
        <begin position="1"/>
        <end position="22"/>
    </location>
</feature>
<accession>A0A1E7FLD4</accession>
<dbReference type="AlphaFoldDB" id="A0A1E7FLD4"/>
<dbReference type="SUPFAM" id="SSF53474">
    <property type="entry name" value="alpha/beta-Hydrolases"/>
    <property type="match status" value="1"/>
</dbReference>
<proteinExistence type="predicted"/>
<dbReference type="KEGG" id="fcy:FRACYDRAFT_260616"/>
<keyword evidence="2" id="KW-0732">Signal</keyword>
<dbReference type="InterPro" id="IPR029058">
    <property type="entry name" value="AB_hydrolase_fold"/>
</dbReference>
<reference evidence="3 4" key="1">
    <citation type="submission" date="2016-09" db="EMBL/GenBank/DDBJ databases">
        <title>Extensive genetic diversity and differential bi-allelic expression allows diatom success in the polar Southern Ocean.</title>
        <authorList>
            <consortium name="DOE Joint Genome Institute"/>
            <person name="Mock T."/>
            <person name="Otillar R.P."/>
            <person name="Strauss J."/>
            <person name="Dupont C."/>
            <person name="Frickenhaus S."/>
            <person name="Maumus F."/>
            <person name="Mcmullan M."/>
            <person name="Sanges R."/>
            <person name="Schmutz J."/>
            <person name="Toseland A."/>
            <person name="Valas R."/>
            <person name="Veluchamy A."/>
            <person name="Ward B.J."/>
            <person name="Allen A."/>
            <person name="Barry K."/>
            <person name="Falciatore A."/>
            <person name="Ferrante M."/>
            <person name="Fortunato A.E."/>
            <person name="Gloeckner G."/>
            <person name="Gruber A."/>
            <person name="Hipkin R."/>
            <person name="Janech M."/>
            <person name="Kroth P."/>
            <person name="Leese F."/>
            <person name="Lindquist E."/>
            <person name="Lyon B.R."/>
            <person name="Martin J."/>
            <person name="Mayer C."/>
            <person name="Parker M."/>
            <person name="Quesneville H."/>
            <person name="Raymond J."/>
            <person name="Uhlig C."/>
            <person name="Valentin K.U."/>
            <person name="Worden A.Z."/>
            <person name="Armbrust E.V."/>
            <person name="Bowler C."/>
            <person name="Green B."/>
            <person name="Moulton V."/>
            <person name="Van Oosterhout C."/>
            <person name="Grigoriev I."/>
        </authorList>
    </citation>
    <scope>NUCLEOTIDE SEQUENCE [LARGE SCALE GENOMIC DNA]</scope>
    <source>
        <strain evidence="3 4">CCMP1102</strain>
    </source>
</reference>
<evidence type="ECO:0000313" key="4">
    <source>
        <dbReference type="Proteomes" id="UP000095751"/>
    </source>
</evidence>
<evidence type="ECO:0008006" key="5">
    <source>
        <dbReference type="Google" id="ProtNLM"/>
    </source>
</evidence>
<keyword evidence="4" id="KW-1185">Reference proteome</keyword>
<name>A0A1E7FLD4_9STRA</name>
<dbReference type="OrthoDB" id="199322at2759"/>
<dbReference type="InParanoid" id="A0A1E7FLD4"/>
<organism evidence="3 4">
    <name type="scientific">Fragilariopsis cylindrus CCMP1102</name>
    <dbReference type="NCBI Taxonomy" id="635003"/>
    <lineage>
        <taxon>Eukaryota</taxon>
        <taxon>Sar</taxon>
        <taxon>Stramenopiles</taxon>
        <taxon>Ochrophyta</taxon>
        <taxon>Bacillariophyta</taxon>
        <taxon>Bacillariophyceae</taxon>
        <taxon>Bacillariophycidae</taxon>
        <taxon>Bacillariales</taxon>
        <taxon>Bacillariaceae</taxon>
        <taxon>Fragilariopsis</taxon>
    </lineage>
</organism>
<dbReference type="Gene3D" id="3.40.50.1820">
    <property type="entry name" value="alpha/beta hydrolase"/>
    <property type="match status" value="1"/>
</dbReference>
<sequence>MRKTLYWFQTLILYVVVPVHHAFSSWELMINNNNSNNSIKRNQIRSTHKHRKENRLILLDASSSSGSGISQTPTSSSSSCSSSDKTSLKYYSFDGWNLSYRTIESHASDDDKNKNKNGKASSPAADHKILLIHPVGVGLASWFWGPFLNCINDDRDQNNKNDENIKTMETKKTHSYYAPNLIGCGISEGSDAWDPDKRGLFIPLGWVRGCEAFMNHIDDRGLAPIGILLADRNPKQVRRLVLTSPPTWEDITTAVPENELERNYNFLRSPILGKLAFLLLESRKAIEFFSNQFLFSDKCDNEWLDKTEQESGVDARPPVQVFNAGMCMNRGLQSELMTLKQSTLIIQGEDDKRQRQEYSQNMKHCQLVTLPGQNVVSWEYPKAMANHLENWIEYNN</sequence>
<dbReference type="Proteomes" id="UP000095751">
    <property type="component" value="Unassembled WGS sequence"/>
</dbReference>
<feature type="chain" id="PRO_5009193245" description="AB hydrolase-1 domain-containing protein" evidence="2">
    <location>
        <begin position="23"/>
        <end position="396"/>
    </location>
</feature>
<evidence type="ECO:0000256" key="2">
    <source>
        <dbReference type="SAM" id="SignalP"/>
    </source>
</evidence>
<evidence type="ECO:0000256" key="1">
    <source>
        <dbReference type="SAM" id="MobiDB-lite"/>
    </source>
</evidence>
<protein>
    <recommendedName>
        <fullName evidence="5">AB hydrolase-1 domain-containing protein</fullName>
    </recommendedName>
</protein>
<evidence type="ECO:0000313" key="3">
    <source>
        <dbReference type="EMBL" id="OEU18934.1"/>
    </source>
</evidence>